<dbReference type="Gene3D" id="1.25.10.10">
    <property type="entry name" value="Leucine-rich Repeat Variant"/>
    <property type="match status" value="1"/>
</dbReference>
<dbReference type="InterPro" id="IPR016024">
    <property type="entry name" value="ARM-type_fold"/>
</dbReference>
<dbReference type="Proteomes" id="UP000754495">
    <property type="component" value="Unassembled WGS sequence"/>
</dbReference>
<sequence length="182" mass="20544">MLKRDVSRDQVGYVAYDKKWHIHSATRESESPQRQVWVTKDGGTVITFLEDPYLELRYLVVQGAQAAEAAQILRSALPCWTIEESFEFLRTARTSDEKIHAVYLTAASAPSNEDPQIVTAIQELARDRHADVRQALLVAMGYLASWSIVRSVARFLKENDPDHDVRRSAEHLLEGLGLPKAT</sequence>
<dbReference type="SUPFAM" id="SSF48371">
    <property type="entry name" value="ARM repeat"/>
    <property type="match status" value="1"/>
</dbReference>
<name>A0ABX0SLR4_9PSEU</name>
<evidence type="ECO:0000313" key="2">
    <source>
        <dbReference type="Proteomes" id="UP000754495"/>
    </source>
</evidence>
<gene>
    <name evidence="1" type="ORF">FHX46_000457</name>
</gene>
<evidence type="ECO:0000313" key="1">
    <source>
        <dbReference type="EMBL" id="NIH77927.1"/>
    </source>
</evidence>
<accession>A0ABX0SLR4</accession>
<reference evidence="1 2" key="1">
    <citation type="submission" date="2020-03" db="EMBL/GenBank/DDBJ databases">
        <title>Sequencing the genomes of 1000 actinobacteria strains.</title>
        <authorList>
            <person name="Klenk H.-P."/>
        </authorList>
    </citation>
    <scope>NUCLEOTIDE SEQUENCE [LARGE SCALE GENOMIC DNA]</scope>
    <source>
        <strain evidence="1 2">DSM 45668</strain>
    </source>
</reference>
<comment type="caution">
    <text evidence="1">The sequence shown here is derived from an EMBL/GenBank/DDBJ whole genome shotgun (WGS) entry which is preliminary data.</text>
</comment>
<protein>
    <submittedName>
        <fullName evidence="1">HEAT repeat protein</fullName>
    </submittedName>
</protein>
<keyword evidence="2" id="KW-1185">Reference proteome</keyword>
<organism evidence="1 2">
    <name type="scientific">Amycolatopsis viridis</name>
    <dbReference type="NCBI Taxonomy" id="185678"/>
    <lineage>
        <taxon>Bacteria</taxon>
        <taxon>Bacillati</taxon>
        <taxon>Actinomycetota</taxon>
        <taxon>Actinomycetes</taxon>
        <taxon>Pseudonocardiales</taxon>
        <taxon>Pseudonocardiaceae</taxon>
        <taxon>Amycolatopsis</taxon>
    </lineage>
</organism>
<dbReference type="EMBL" id="JAANOU010000001">
    <property type="protein sequence ID" value="NIH77927.1"/>
    <property type="molecule type" value="Genomic_DNA"/>
</dbReference>
<dbReference type="InterPro" id="IPR011989">
    <property type="entry name" value="ARM-like"/>
</dbReference>
<proteinExistence type="predicted"/>